<keyword evidence="9" id="KW-0472">Membrane</keyword>
<keyword evidence="4" id="KW-1003">Cell membrane</keyword>
<evidence type="ECO:0000259" key="10">
    <source>
        <dbReference type="PROSITE" id="PS52015"/>
    </source>
</evidence>
<keyword evidence="7" id="KW-0653">Protein transport</keyword>
<evidence type="ECO:0000256" key="4">
    <source>
        <dbReference type="ARBA" id="ARBA00022475"/>
    </source>
</evidence>
<sequence>MARRALGTLLLMTIAGLSIEGASTSVKLLQGGSPGYPVELKEQGEEGVARIRVVIGDVGNVMDASIQSASHPAFGEAALDEVKNWHFAPATEDGVPVSQTVTIPIEFKLPFEDKLNAAMKRKVFVNLDELTDTVYSAKKDLGQRIKPKGKNSKTGAYPKKLKGSGLSDKVRVEYVITPEGRAVNPKVVQIEHQEFMIPAIIQAAKFRFNPPTLKGKPVYAEEFYVIEFSE</sequence>
<organism evidence="11 12">
    <name type="scientific">Oceanipulchritudo coccoides</name>
    <dbReference type="NCBI Taxonomy" id="2706888"/>
    <lineage>
        <taxon>Bacteria</taxon>
        <taxon>Pseudomonadati</taxon>
        <taxon>Verrucomicrobiota</taxon>
        <taxon>Opitutia</taxon>
        <taxon>Puniceicoccales</taxon>
        <taxon>Oceanipulchritudinaceae</taxon>
        <taxon>Oceanipulchritudo</taxon>
    </lineage>
</organism>
<dbReference type="SUPFAM" id="SSF74653">
    <property type="entry name" value="TolA/TonB C-terminal domain"/>
    <property type="match status" value="2"/>
</dbReference>
<dbReference type="PROSITE" id="PS52015">
    <property type="entry name" value="TONB_CTD"/>
    <property type="match status" value="2"/>
</dbReference>
<comment type="subcellular location">
    <subcellularLocation>
        <location evidence="1">Cell inner membrane</location>
        <topology evidence="1">Single-pass membrane protein</topology>
        <orientation evidence="1">Periplasmic side</orientation>
    </subcellularLocation>
</comment>
<gene>
    <name evidence="11" type="ORF">G0Q06_03310</name>
</gene>
<name>A0A6B2LZ80_9BACT</name>
<dbReference type="Proteomes" id="UP000478417">
    <property type="component" value="Unassembled WGS sequence"/>
</dbReference>
<evidence type="ECO:0000256" key="1">
    <source>
        <dbReference type="ARBA" id="ARBA00004383"/>
    </source>
</evidence>
<dbReference type="EMBL" id="JAAGNX010000001">
    <property type="protein sequence ID" value="NDV61472.1"/>
    <property type="molecule type" value="Genomic_DNA"/>
</dbReference>
<evidence type="ECO:0000256" key="6">
    <source>
        <dbReference type="ARBA" id="ARBA00022692"/>
    </source>
</evidence>
<dbReference type="RefSeq" id="WP_163962443.1">
    <property type="nucleotide sequence ID" value="NZ_JAAGNX010000001.1"/>
</dbReference>
<evidence type="ECO:0000313" key="12">
    <source>
        <dbReference type="Proteomes" id="UP000478417"/>
    </source>
</evidence>
<dbReference type="InterPro" id="IPR006260">
    <property type="entry name" value="TonB/TolA_C"/>
</dbReference>
<dbReference type="GO" id="GO:0015031">
    <property type="term" value="P:protein transport"/>
    <property type="evidence" value="ECO:0007669"/>
    <property type="project" value="UniProtKB-KW"/>
</dbReference>
<reference evidence="11 12" key="1">
    <citation type="submission" date="2020-02" db="EMBL/GenBank/DDBJ databases">
        <title>Albibacoteraceae fam. nov., the first described family within the subdivision 4 Verrucomicrobia.</title>
        <authorList>
            <person name="Xi F."/>
        </authorList>
    </citation>
    <scope>NUCLEOTIDE SEQUENCE [LARGE SCALE GENOMIC DNA]</scope>
    <source>
        <strain evidence="11 12">CK1056</strain>
    </source>
</reference>
<protein>
    <submittedName>
        <fullName evidence="11">TonB family protein</fullName>
    </submittedName>
</protein>
<proteinExistence type="inferred from homology"/>
<evidence type="ECO:0000256" key="2">
    <source>
        <dbReference type="ARBA" id="ARBA00006555"/>
    </source>
</evidence>
<dbReference type="NCBIfam" id="TIGR01352">
    <property type="entry name" value="tonB_Cterm"/>
    <property type="match status" value="1"/>
</dbReference>
<dbReference type="GO" id="GO:0005886">
    <property type="term" value="C:plasma membrane"/>
    <property type="evidence" value="ECO:0007669"/>
    <property type="project" value="UniProtKB-SubCell"/>
</dbReference>
<evidence type="ECO:0000313" key="11">
    <source>
        <dbReference type="EMBL" id="NDV61472.1"/>
    </source>
</evidence>
<evidence type="ECO:0000256" key="5">
    <source>
        <dbReference type="ARBA" id="ARBA00022519"/>
    </source>
</evidence>
<keyword evidence="3" id="KW-0813">Transport</keyword>
<keyword evidence="5" id="KW-0997">Cell inner membrane</keyword>
<dbReference type="Gene3D" id="3.30.1150.10">
    <property type="match status" value="2"/>
</dbReference>
<dbReference type="InterPro" id="IPR051045">
    <property type="entry name" value="TonB-dependent_transducer"/>
</dbReference>
<evidence type="ECO:0000256" key="8">
    <source>
        <dbReference type="ARBA" id="ARBA00022989"/>
    </source>
</evidence>
<evidence type="ECO:0000256" key="9">
    <source>
        <dbReference type="ARBA" id="ARBA00023136"/>
    </source>
</evidence>
<keyword evidence="8" id="KW-1133">Transmembrane helix</keyword>
<dbReference type="Pfam" id="PF03544">
    <property type="entry name" value="TonB_C"/>
    <property type="match status" value="2"/>
</dbReference>
<keyword evidence="6" id="KW-0812">Transmembrane</keyword>
<comment type="caution">
    <text evidence="11">The sequence shown here is derived from an EMBL/GenBank/DDBJ whole genome shotgun (WGS) entry which is preliminary data.</text>
</comment>
<feature type="domain" description="TonB C-terminal" evidence="10">
    <location>
        <begin position="142"/>
        <end position="230"/>
    </location>
</feature>
<evidence type="ECO:0000256" key="7">
    <source>
        <dbReference type="ARBA" id="ARBA00022927"/>
    </source>
</evidence>
<keyword evidence="12" id="KW-1185">Reference proteome</keyword>
<dbReference type="InterPro" id="IPR037682">
    <property type="entry name" value="TonB_C"/>
</dbReference>
<dbReference type="AlphaFoldDB" id="A0A6B2LZ80"/>
<comment type="similarity">
    <text evidence="2">Belongs to the TonB family.</text>
</comment>
<accession>A0A6B2LZ80</accession>
<dbReference type="PANTHER" id="PTHR33446">
    <property type="entry name" value="PROTEIN TONB-RELATED"/>
    <property type="match status" value="1"/>
</dbReference>
<evidence type="ECO:0000256" key="3">
    <source>
        <dbReference type="ARBA" id="ARBA00022448"/>
    </source>
</evidence>
<feature type="domain" description="TonB C-terminal" evidence="10">
    <location>
        <begin position="21"/>
        <end position="116"/>
    </location>
</feature>
<dbReference type="GO" id="GO:0055085">
    <property type="term" value="P:transmembrane transport"/>
    <property type="evidence" value="ECO:0007669"/>
    <property type="project" value="InterPro"/>
</dbReference>